<dbReference type="PIRSF" id="PIRSF028756">
    <property type="entry name" value="PPK2_prd"/>
    <property type="match status" value="1"/>
</dbReference>
<keyword evidence="7" id="KW-1185">Reference proteome</keyword>
<dbReference type="InterPro" id="IPR016898">
    <property type="entry name" value="Polyphosphate_phosphotransfera"/>
</dbReference>
<keyword evidence="3 6" id="KW-0418">Kinase</keyword>
<evidence type="ECO:0000256" key="2">
    <source>
        <dbReference type="ARBA" id="ARBA00022679"/>
    </source>
</evidence>
<dbReference type="GO" id="GO:0008976">
    <property type="term" value="F:polyphosphate kinase activity"/>
    <property type="evidence" value="ECO:0007669"/>
    <property type="project" value="InterPro"/>
</dbReference>
<reference evidence="6 7" key="1">
    <citation type="submission" date="2020-10" db="EMBL/GenBank/DDBJ databases">
        <title>Wide distribution of Phycisphaera-like planctomycetes from WD2101 soil group in peatlands and genome analysis of the first cultivated representative.</title>
        <authorList>
            <person name="Dedysh S.N."/>
            <person name="Beletsky A.V."/>
            <person name="Ivanova A."/>
            <person name="Kulichevskaya I.S."/>
            <person name="Suzina N.E."/>
            <person name="Philippov D.A."/>
            <person name="Rakitin A.L."/>
            <person name="Mardanov A.V."/>
            <person name="Ravin N.V."/>
        </authorList>
    </citation>
    <scope>NUCLEOTIDE SEQUENCE [LARGE SCALE GENOMIC DNA]</scope>
    <source>
        <strain evidence="6 7">M1803</strain>
    </source>
</reference>
<dbReference type="AlphaFoldDB" id="A0A7M2WWL1"/>
<feature type="region of interest" description="Disordered" evidence="4">
    <location>
        <begin position="1"/>
        <end position="27"/>
    </location>
</feature>
<organism evidence="6 7">
    <name type="scientific">Humisphaera borealis</name>
    <dbReference type="NCBI Taxonomy" id="2807512"/>
    <lineage>
        <taxon>Bacteria</taxon>
        <taxon>Pseudomonadati</taxon>
        <taxon>Planctomycetota</taxon>
        <taxon>Phycisphaerae</taxon>
        <taxon>Tepidisphaerales</taxon>
        <taxon>Tepidisphaeraceae</taxon>
        <taxon>Humisphaera</taxon>
    </lineage>
</organism>
<evidence type="ECO:0000313" key="6">
    <source>
        <dbReference type="EMBL" id="QOV89928.1"/>
    </source>
</evidence>
<evidence type="ECO:0000259" key="5">
    <source>
        <dbReference type="Pfam" id="PF03976"/>
    </source>
</evidence>
<comment type="similarity">
    <text evidence="1">Belongs to the polyphosphate kinase 2 (PPK2) family. Class I subfamily.</text>
</comment>
<dbReference type="PANTHER" id="PTHR34383:SF3">
    <property type="entry name" value="POLYPHOSPHATE:AMP PHOSPHOTRANSFERASE"/>
    <property type="match status" value="1"/>
</dbReference>
<dbReference type="EMBL" id="CP063458">
    <property type="protein sequence ID" value="QOV89928.1"/>
    <property type="molecule type" value="Genomic_DNA"/>
</dbReference>
<dbReference type="Pfam" id="PF03976">
    <property type="entry name" value="PPK2"/>
    <property type="match status" value="1"/>
</dbReference>
<dbReference type="InterPro" id="IPR022488">
    <property type="entry name" value="PPK2-related"/>
</dbReference>
<proteinExistence type="inferred from homology"/>
<protein>
    <submittedName>
        <fullName evidence="6">Polyphosphate kinase 2 family protein</fullName>
    </submittedName>
</protein>
<dbReference type="SUPFAM" id="SSF52540">
    <property type="entry name" value="P-loop containing nucleoside triphosphate hydrolases"/>
    <property type="match status" value="1"/>
</dbReference>
<name>A0A7M2WWL1_9BACT</name>
<dbReference type="GO" id="GO:0006797">
    <property type="term" value="P:polyphosphate metabolic process"/>
    <property type="evidence" value="ECO:0007669"/>
    <property type="project" value="InterPro"/>
</dbReference>
<dbReference type="NCBIfam" id="TIGR03709">
    <property type="entry name" value="PPK2_rel_1"/>
    <property type="match status" value="1"/>
</dbReference>
<sequence length="269" mass="31117">MLADSPYLVTPGKKFKLSDRDPDDTGDFKNKTAAVEPTQKNLEQLDELQELLYAEGKHALLVVFQAMDTAGKDGSIEHVFSGLDPQGCMVASFKVPTTLEKSHDFLWRCHQAVPPKGMIGIFNRSHYEAVLVERVMGITTKDVWSRRFDHINAFERLLADEGVTIVKFYLHISKEEQKKRLQARLDDPAKQWKFAVGDLDTRKRWDEYMEAYQDALRECSTEHAPWYVVPSDRKWFRNWVISDTIVRTLKKLKMEYPPPEKGLDQIVID</sequence>
<dbReference type="InterPro" id="IPR022300">
    <property type="entry name" value="PPK2-rel_1"/>
</dbReference>
<evidence type="ECO:0000313" key="7">
    <source>
        <dbReference type="Proteomes" id="UP000593765"/>
    </source>
</evidence>
<dbReference type="RefSeq" id="WP_206292991.1">
    <property type="nucleotide sequence ID" value="NZ_CP063458.1"/>
</dbReference>
<evidence type="ECO:0000256" key="1">
    <source>
        <dbReference type="ARBA" id="ARBA00009924"/>
    </source>
</evidence>
<dbReference type="KEGG" id="hbs:IPV69_00720"/>
<dbReference type="Proteomes" id="UP000593765">
    <property type="component" value="Chromosome"/>
</dbReference>
<dbReference type="PANTHER" id="PTHR34383">
    <property type="entry name" value="POLYPHOSPHATE:AMP PHOSPHOTRANSFERASE-RELATED"/>
    <property type="match status" value="1"/>
</dbReference>
<keyword evidence="2" id="KW-0808">Transferase</keyword>
<evidence type="ECO:0000256" key="4">
    <source>
        <dbReference type="SAM" id="MobiDB-lite"/>
    </source>
</evidence>
<feature type="domain" description="Polyphosphate kinase-2-related" evidence="5">
    <location>
        <begin position="38"/>
        <end position="253"/>
    </location>
</feature>
<gene>
    <name evidence="6" type="ORF">IPV69_00720</name>
</gene>
<evidence type="ECO:0000256" key="3">
    <source>
        <dbReference type="ARBA" id="ARBA00022777"/>
    </source>
</evidence>
<accession>A0A7M2WWL1</accession>
<dbReference type="Gene3D" id="3.40.50.300">
    <property type="entry name" value="P-loop containing nucleotide triphosphate hydrolases"/>
    <property type="match status" value="1"/>
</dbReference>
<dbReference type="InterPro" id="IPR027417">
    <property type="entry name" value="P-loop_NTPase"/>
</dbReference>